<sequence>MVTRRTFLAAGAGAAAVAAVAAKPRDAGGPYPAYFAALNMALRAQHIDHPVLLVDLDRLDRNIARLKKSVGVAPAKGYRIVVKSLPSPGLIDYVAKAAGTNLFMAFHRPFLSALAALRPDADILLGKPMPVDAARQFYAEKRGGFRPETQLQWLIDSHARLLQYQRLARELGVKMRINCEIDVGLHRGGFASQGEMAQALATIAADPQFLEFSGFMGYDAHLMGLPGFLAEREFPRVRERYQGYIDLLKANHPAMAARPLCFNGAGSPTFQRYEGDAMLNEISAGTCLMKPSHYDLASLAEYEPAAYIAAPVLKRLAHTRLPALEWSAPLLEGWDPNMAQTYFIYSGNWLAEPEAPPGMRPNFAYVSSNQQGLNASPAVPIEVDDFVFLRPLQSEAVLLQFGDLVALRGDKIVERWPVLQAGR</sequence>
<dbReference type="InterPro" id="IPR001608">
    <property type="entry name" value="Ala_racemase_N"/>
</dbReference>
<feature type="domain" description="Alanine racemase N-terminal" evidence="1">
    <location>
        <begin position="54"/>
        <end position="289"/>
    </location>
</feature>
<dbReference type="RefSeq" id="WP_093384818.1">
    <property type="nucleotide sequence ID" value="NZ_FOTW01000006.1"/>
</dbReference>
<dbReference type="Gene3D" id="3.20.20.10">
    <property type="entry name" value="Alanine racemase"/>
    <property type="match status" value="1"/>
</dbReference>
<reference evidence="2 3" key="1">
    <citation type="submission" date="2016-10" db="EMBL/GenBank/DDBJ databases">
        <authorList>
            <person name="de Groot N.N."/>
        </authorList>
    </citation>
    <scope>NUCLEOTIDE SEQUENCE [LARGE SCALE GENOMIC DNA]</scope>
    <source>
        <strain evidence="2 3">ATCC 43154</strain>
    </source>
</reference>
<dbReference type="GO" id="GO:0036088">
    <property type="term" value="P:D-serine catabolic process"/>
    <property type="evidence" value="ECO:0007669"/>
    <property type="project" value="TreeGrafter"/>
</dbReference>
<evidence type="ECO:0000259" key="1">
    <source>
        <dbReference type="Pfam" id="PF01168"/>
    </source>
</evidence>
<evidence type="ECO:0000313" key="3">
    <source>
        <dbReference type="Proteomes" id="UP000199470"/>
    </source>
</evidence>
<dbReference type="EMBL" id="FOTW01000006">
    <property type="protein sequence ID" value="SFL68199.1"/>
    <property type="molecule type" value="Genomic_DNA"/>
</dbReference>
<dbReference type="Proteomes" id="UP000199470">
    <property type="component" value="Unassembled WGS sequence"/>
</dbReference>
<keyword evidence="3" id="KW-1185">Reference proteome</keyword>
<dbReference type="InterPro" id="IPR006311">
    <property type="entry name" value="TAT_signal"/>
</dbReference>
<evidence type="ECO:0000313" key="2">
    <source>
        <dbReference type="EMBL" id="SFL68199.1"/>
    </source>
</evidence>
<dbReference type="STRING" id="758825.SAMN02982985_01128"/>
<dbReference type="InterPro" id="IPR051466">
    <property type="entry name" value="D-amino_acid_metab_enzyme"/>
</dbReference>
<organism evidence="2 3">
    <name type="scientific">Rugamonas rubra</name>
    <dbReference type="NCBI Taxonomy" id="758825"/>
    <lineage>
        <taxon>Bacteria</taxon>
        <taxon>Pseudomonadati</taxon>
        <taxon>Pseudomonadota</taxon>
        <taxon>Betaproteobacteria</taxon>
        <taxon>Burkholderiales</taxon>
        <taxon>Oxalobacteraceae</taxon>
        <taxon>Telluria group</taxon>
        <taxon>Rugamonas</taxon>
    </lineage>
</organism>
<dbReference type="GO" id="GO:0008721">
    <property type="term" value="F:D-serine ammonia-lyase activity"/>
    <property type="evidence" value="ECO:0007669"/>
    <property type="project" value="TreeGrafter"/>
</dbReference>
<dbReference type="SUPFAM" id="SSF51419">
    <property type="entry name" value="PLP-binding barrel"/>
    <property type="match status" value="1"/>
</dbReference>
<dbReference type="PANTHER" id="PTHR28004:SF2">
    <property type="entry name" value="D-SERINE DEHYDRATASE"/>
    <property type="match status" value="1"/>
</dbReference>
<dbReference type="PROSITE" id="PS51318">
    <property type="entry name" value="TAT"/>
    <property type="match status" value="1"/>
</dbReference>
<dbReference type="PANTHER" id="PTHR28004">
    <property type="entry name" value="ZGC:162816-RELATED"/>
    <property type="match status" value="1"/>
</dbReference>
<accession>A0A1I4JNT5</accession>
<gene>
    <name evidence="2" type="ORF">SAMN02982985_01128</name>
</gene>
<protein>
    <submittedName>
        <fullName evidence="2">D-serine deaminase, pyridoxal phosphate-dependent</fullName>
    </submittedName>
</protein>
<dbReference type="InterPro" id="IPR029066">
    <property type="entry name" value="PLP-binding_barrel"/>
</dbReference>
<name>A0A1I4JNT5_9BURK</name>
<dbReference type="AlphaFoldDB" id="A0A1I4JNT5"/>
<dbReference type="OrthoDB" id="339576at2"/>
<dbReference type="Pfam" id="PF01168">
    <property type="entry name" value="Ala_racemase_N"/>
    <property type="match status" value="1"/>
</dbReference>
<proteinExistence type="predicted"/>